<name>A0A085YLA9_VIBPH</name>
<evidence type="ECO:0000313" key="1">
    <source>
        <dbReference type="EMBL" id="AIL49891.1"/>
    </source>
</evidence>
<organism evidence="1">
    <name type="scientific">Vibrio parahaemolyticus</name>
    <dbReference type="NCBI Taxonomy" id="670"/>
    <lineage>
        <taxon>Bacteria</taxon>
        <taxon>Pseudomonadati</taxon>
        <taxon>Pseudomonadota</taxon>
        <taxon>Gammaproteobacteria</taxon>
        <taxon>Vibrionales</taxon>
        <taxon>Vibrionaceae</taxon>
        <taxon>Vibrio</taxon>
    </lineage>
</organism>
<sequence>MKDHPKHLFSISFGDKVISERYNNNVMDDLYRHLTNITKINMTTYRAGCAIAELIIHYDSEKTFLLTIWESELNCPPLSSDDIRLAHKEIALPDIADIMIFVTTLARHAHLSPHLPSDQNSAEVLTYV</sequence>
<protein>
    <submittedName>
        <fullName evidence="1">Uncharacterized protein</fullName>
    </submittedName>
</protein>
<dbReference type="EMBL" id="CP034304">
    <property type="protein sequence ID" value="QHH13384.1"/>
    <property type="molecule type" value="Genomic_DNA"/>
</dbReference>
<evidence type="ECO:0000313" key="5">
    <source>
        <dbReference type="Proteomes" id="UP000464718"/>
    </source>
</evidence>
<geneLocation type="plasmid" evidence="5">
    <name>pvpsd2016-5</name>
</geneLocation>
<keyword evidence="1" id="KW-0614">Plasmid</keyword>
<reference evidence="3" key="6">
    <citation type="submission" date="2019-12" db="EMBL/GenBank/DDBJ databases">
        <authorList>
            <consortium name="NCBI Pathogen Detection Project"/>
        </authorList>
    </citation>
    <scope>NUCLEOTIDE SEQUENCE</scope>
    <source>
        <strain evidence="3">1930</strain>
    </source>
</reference>
<dbReference type="EMBL" id="KM067908">
    <property type="protein sequence ID" value="AIL49891.1"/>
    <property type="molecule type" value="Genomic_DNA"/>
</dbReference>
<evidence type="ECO:0000313" key="2">
    <source>
        <dbReference type="EMBL" id="AKC05640.1"/>
    </source>
</evidence>
<geneLocation type="plasmid" evidence="4">
    <name>pVPSD2016-5</name>
</geneLocation>
<proteinExistence type="predicted"/>
<reference evidence="2" key="1">
    <citation type="submission" date="2014-12" db="EMBL/GenBank/DDBJ databases">
        <authorList>
            <person name="Lee C.-T."/>
            <person name="Chen I.-T."/>
            <person name="Yang Y.-T."/>
            <person name="Chen C.-Y."/>
            <person name="Lo C.-F."/>
        </authorList>
    </citation>
    <scope>NUCLEOTIDE SEQUENCE</scope>
    <source>
        <strain evidence="2">3HP</strain>
        <plasmid evidence="2">pVA1</plasmid>
    </source>
</reference>
<reference evidence="4 5" key="5">
    <citation type="submission" date="2018-12" db="EMBL/GenBank/DDBJ databases">
        <title>Genomic insights into the evolutionary origins and pathogenicity of five Vibrio parahaemolyticus strains isolated from the shrimp with acute hepatopancreatic necrosis disease (AHPND).</title>
        <authorList>
            <person name="Yang Q."/>
            <person name="Dong X."/>
            <person name="Xie G."/>
            <person name="Fu S."/>
            <person name="Zou P."/>
            <person name="Sun J."/>
            <person name="Wang Y."/>
            <person name="Huang J."/>
        </authorList>
    </citation>
    <scope>NUCLEOTIDE SEQUENCE [LARGE SCALE GENOMIC DNA]</scope>
    <source>
        <strain evidence="4 5">20160303005-1</strain>
        <plasmid evidence="4">pVPSD2016-5</plasmid>
        <plasmid evidence="5">pvpsd2016-5</plasmid>
    </source>
</reference>
<accession>A0A085YLA9</accession>
<dbReference type="RefSeq" id="WP_025789704.1">
    <property type="nucleotide sequence ID" value="NC_025152.1"/>
</dbReference>
<gene>
    <name evidence="4" type="ORF">EHC69_29435</name>
    <name evidence="3" type="ORF">I7278_26830</name>
    <name evidence="2" type="ORF">pVA1020</name>
</gene>
<geneLocation type="plasmid" evidence="1">
    <name>pVPA3-1</name>
</geneLocation>
<reference evidence="1" key="2">
    <citation type="journal article" date="2015" name="Dis. Aquat. Organ.">
        <title>Photorhabdus insect-related (Pir) toxin-like genes in a plasmid of Vibrio parahaemolyticus, the causative agent of acute hepatopancreatic necrosis disease (AHPND) of shrimp.</title>
        <authorList>
            <person name="Han J.E."/>
            <person name="Tang K.F."/>
            <person name="Tran L.H."/>
            <person name="Lightner D.V."/>
        </authorList>
    </citation>
    <scope>NUCLEOTIDE SEQUENCE</scope>
    <source>
        <strain evidence="1">13-028/A3</strain>
        <plasmid evidence="1">pVPA3-1</plasmid>
    </source>
</reference>
<dbReference type="EMBL" id="DACQKT010000053">
    <property type="protein sequence ID" value="HAS6680377.1"/>
    <property type="molecule type" value="Genomic_DNA"/>
</dbReference>
<dbReference type="PATRIC" id="fig|670.381.peg.5680"/>
<dbReference type="Proteomes" id="UP000464718">
    <property type="component" value="Plasmid pvpsd2016-5"/>
</dbReference>
<evidence type="ECO:0000313" key="3">
    <source>
        <dbReference type="EMBL" id="HAS6680377.1"/>
    </source>
</evidence>
<geneLocation type="plasmid" evidence="2">
    <name>pVA1</name>
</geneLocation>
<evidence type="ECO:0000313" key="4">
    <source>
        <dbReference type="EMBL" id="QHH13384.1"/>
    </source>
</evidence>
<reference evidence="2" key="3">
    <citation type="journal article" date="2015" name="Proc. Natl. Acad. Sci. U.S.A.">
        <title>The opportunistic marine pathogen Vibrio parahaemolyticus becomes virulent by acquiring a plasmid that expresses a deadly toxin.</title>
        <authorList>
            <person name="Lee C.T."/>
            <person name="Chen I.T."/>
            <person name="Yang Y.T."/>
            <person name="Ko T.P."/>
            <person name="Huang Y.T."/>
            <person name="Huang J.Y."/>
            <person name="Huang M.F."/>
            <person name="Lin S.J."/>
            <person name="Chen C.Y."/>
            <person name="Lin S.S."/>
            <person name="Lightner D.V."/>
            <person name="Wang H.C."/>
            <person name="Wang A.H."/>
            <person name="Wang H.C."/>
            <person name="Hor L.I."/>
            <person name="Lo C.F."/>
        </authorList>
    </citation>
    <scope>NUCLEOTIDE SEQUENCE</scope>
    <source>
        <strain evidence="2">3HP</strain>
        <plasmid evidence="2">pVA1</plasmid>
    </source>
</reference>
<reference evidence="3" key="4">
    <citation type="journal article" date="2018" name="Genome Biol.">
        <title>SKESA: strategic k-mer extension for scrupulous assemblies.</title>
        <authorList>
            <person name="Souvorov A."/>
            <person name="Agarwala R."/>
            <person name="Lipman D.J."/>
        </authorList>
    </citation>
    <scope>NUCLEOTIDE SEQUENCE</scope>
    <source>
        <strain evidence="3">1930</strain>
    </source>
</reference>
<dbReference type="EMBL" id="KP324996">
    <property type="protein sequence ID" value="AKC05640.1"/>
    <property type="molecule type" value="Genomic_DNA"/>
</dbReference>
<dbReference type="AlphaFoldDB" id="A0A085YLA9"/>
<dbReference type="Proteomes" id="UP000856022">
    <property type="component" value="Unassembled WGS sequence"/>
</dbReference>